<dbReference type="EC" id="6.3.2.9" evidence="7"/>
<comment type="subcellular location">
    <subcellularLocation>
        <location evidence="1 7">Cytoplasm</location>
    </subcellularLocation>
</comment>
<evidence type="ECO:0000256" key="1">
    <source>
        <dbReference type="ARBA" id="ARBA00004496"/>
    </source>
</evidence>
<dbReference type="InterPro" id="IPR036615">
    <property type="entry name" value="Mur_ligase_C_dom_sf"/>
</dbReference>
<dbReference type="PANTHER" id="PTHR43692">
    <property type="entry name" value="UDP-N-ACETYLMURAMOYLALANINE--D-GLUTAMATE LIGASE"/>
    <property type="match status" value="1"/>
</dbReference>
<dbReference type="Pfam" id="PF21799">
    <property type="entry name" value="MurD-like_N"/>
    <property type="match status" value="1"/>
</dbReference>
<keyword evidence="5 7" id="KW-0547">Nucleotide-binding</keyword>
<dbReference type="NCBIfam" id="TIGR01087">
    <property type="entry name" value="murD"/>
    <property type="match status" value="1"/>
</dbReference>
<evidence type="ECO:0000256" key="2">
    <source>
        <dbReference type="ARBA" id="ARBA00004752"/>
    </source>
</evidence>
<keyword evidence="10" id="KW-1185">Reference proteome</keyword>
<protein>
    <recommendedName>
        <fullName evidence="7">UDP-N-acetylmuramoylalanine--D-glutamate ligase</fullName>
        <ecNumber evidence="7">6.3.2.9</ecNumber>
    </recommendedName>
    <alternativeName>
        <fullName evidence="7">D-glutamic acid-adding enzyme</fullName>
    </alternativeName>
    <alternativeName>
        <fullName evidence="7">UDP-N-acetylmuramoyl-L-alanyl-D-glutamate synthetase</fullName>
    </alternativeName>
</protein>
<proteinExistence type="inferred from homology"/>
<reference evidence="9 10" key="1">
    <citation type="submission" date="2022-10" db="EMBL/GenBank/DDBJ databases">
        <title>The complete genomes of actinobacterial strains from the NBC collection.</title>
        <authorList>
            <person name="Joergensen T.S."/>
            <person name="Alvarez Arevalo M."/>
            <person name="Sterndorff E.B."/>
            <person name="Faurdal D."/>
            <person name="Vuksanovic O."/>
            <person name="Mourched A.-S."/>
            <person name="Charusanti P."/>
            <person name="Shaw S."/>
            <person name="Blin K."/>
            <person name="Weber T."/>
        </authorList>
    </citation>
    <scope>NUCLEOTIDE SEQUENCE [LARGE SCALE GENOMIC DNA]</scope>
    <source>
        <strain evidence="9 10">NBC_00319</strain>
    </source>
</reference>
<dbReference type="SUPFAM" id="SSF53244">
    <property type="entry name" value="MurD-like peptide ligases, peptide-binding domain"/>
    <property type="match status" value="2"/>
</dbReference>
<keyword evidence="4 7" id="KW-0436">Ligase</keyword>
<evidence type="ECO:0000256" key="3">
    <source>
        <dbReference type="ARBA" id="ARBA00022490"/>
    </source>
</evidence>
<dbReference type="PANTHER" id="PTHR43692:SF1">
    <property type="entry name" value="UDP-N-ACETYLMURAMOYLALANINE--D-GLUTAMATE LIGASE"/>
    <property type="match status" value="1"/>
</dbReference>
<keyword evidence="7" id="KW-0131">Cell cycle</keyword>
<evidence type="ECO:0000256" key="6">
    <source>
        <dbReference type="ARBA" id="ARBA00022840"/>
    </source>
</evidence>
<evidence type="ECO:0000313" key="10">
    <source>
        <dbReference type="Proteomes" id="UP001432128"/>
    </source>
</evidence>
<dbReference type="InterPro" id="IPR005762">
    <property type="entry name" value="MurD"/>
</dbReference>
<feature type="domain" description="Mur ligase central" evidence="8">
    <location>
        <begin position="126"/>
        <end position="240"/>
    </location>
</feature>
<comment type="catalytic activity">
    <reaction evidence="7">
        <text>UDP-N-acetyl-alpha-D-muramoyl-L-alanine + D-glutamate + ATP = UDP-N-acetyl-alpha-D-muramoyl-L-alanyl-D-glutamate + ADP + phosphate + H(+)</text>
        <dbReference type="Rhea" id="RHEA:16429"/>
        <dbReference type="ChEBI" id="CHEBI:15378"/>
        <dbReference type="ChEBI" id="CHEBI:29986"/>
        <dbReference type="ChEBI" id="CHEBI:30616"/>
        <dbReference type="ChEBI" id="CHEBI:43474"/>
        <dbReference type="ChEBI" id="CHEBI:83898"/>
        <dbReference type="ChEBI" id="CHEBI:83900"/>
        <dbReference type="ChEBI" id="CHEBI:456216"/>
        <dbReference type="EC" id="6.3.2.9"/>
    </reaction>
</comment>
<organism evidence="9 10">
    <name type="scientific">Williamsia herbipolensis</name>
    <dbReference type="NCBI Taxonomy" id="1603258"/>
    <lineage>
        <taxon>Bacteria</taxon>
        <taxon>Bacillati</taxon>
        <taxon>Actinomycetota</taxon>
        <taxon>Actinomycetes</taxon>
        <taxon>Mycobacteriales</taxon>
        <taxon>Nocardiaceae</taxon>
        <taxon>Williamsia</taxon>
    </lineage>
</organism>
<dbReference type="SUPFAM" id="SSF51984">
    <property type="entry name" value="MurCD N-terminal domain"/>
    <property type="match status" value="1"/>
</dbReference>
<keyword evidence="7" id="KW-0132">Cell division</keyword>
<dbReference type="GO" id="GO:0009252">
    <property type="term" value="P:peptidoglycan biosynthetic process"/>
    <property type="evidence" value="ECO:0007669"/>
    <property type="project" value="UniProtKB-UniRule"/>
</dbReference>
<evidence type="ECO:0000259" key="8">
    <source>
        <dbReference type="Pfam" id="PF08245"/>
    </source>
</evidence>
<dbReference type="GO" id="GO:0005737">
    <property type="term" value="C:cytoplasm"/>
    <property type="evidence" value="ECO:0007669"/>
    <property type="project" value="UniProtKB-SubCell"/>
</dbReference>
<dbReference type="AlphaFoldDB" id="A0AAU4K4Y7"/>
<comment type="pathway">
    <text evidence="2 7">Cell wall biogenesis; peptidoglycan biosynthesis.</text>
</comment>
<dbReference type="Gene3D" id="3.90.190.20">
    <property type="entry name" value="Mur ligase, C-terminal domain"/>
    <property type="match status" value="1"/>
</dbReference>
<keyword evidence="6 7" id="KW-0067">ATP-binding</keyword>
<dbReference type="GO" id="GO:0008360">
    <property type="term" value="P:regulation of cell shape"/>
    <property type="evidence" value="ECO:0007669"/>
    <property type="project" value="UniProtKB-KW"/>
</dbReference>
<dbReference type="HAMAP" id="MF_00639">
    <property type="entry name" value="MurD"/>
    <property type="match status" value="1"/>
</dbReference>
<keyword evidence="7" id="KW-0573">Peptidoglycan synthesis</keyword>
<evidence type="ECO:0000256" key="5">
    <source>
        <dbReference type="ARBA" id="ARBA00022741"/>
    </source>
</evidence>
<dbReference type="GO" id="GO:0008764">
    <property type="term" value="F:UDP-N-acetylmuramoylalanine-D-glutamate ligase activity"/>
    <property type="evidence" value="ECO:0007669"/>
    <property type="project" value="UniProtKB-UniRule"/>
</dbReference>
<dbReference type="InterPro" id="IPR013221">
    <property type="entry name" value="Mur_ligase_cen"/>
</dbReference>
<sequence length="539" mass="53555">MSRGGAAAPATLPDLPGLRVVVAGAGTAGASAARFLAAHGAVVTVADGRPAAGAALADAGVAVVSVDAAVADLQADLLVVSPGFRPDSPLVLAARAVRIPIWGEVELAWRVDASGLLGPRRTWVVITGTNGKTTTTSMVEAIVEASPHTVAACGNIGLPVLDALTRTPRVEILAVEMSSFQLHWAPSVVPDAGVVLNIAEDHLDWHGSMDAYVTAKVGALRGPIAVVGADDPVAGALSATTPGARTIGVRVGAPIGDDIGVEAGVLTDRAFTAPGESPRTILPIDDIRPAGPSGIVDAAAAAALCLAVGVDIDAVAVGLAGFVPGRHRGETVATLDGVAFVDDSKATNPHAAHASIDAHERVVLVAGGLLKGAAVDDLFAATADRLAGVVAIGTDRELVASAIARHAPAIPTVTLFTGDDGRVTATPLAPPAVDGLATAPSDGVEAARAAARSAHEADTRRSDEAPAADRVMGAALVAAWSMIESDRAAGGRPDAVLLAPAAASLDMFAGYGVRGDSFARAAVAIGATPAGPSDSSVRP</sequence>
<evidence type="ECO:0000313" key="9">
    <source>
        <dbReference type="EMBL" id="WUM21037.1"/>
    </source>
</evidence>
<feature type="binding site" evidence="7">
    <location>
        <begin position="128"/>
        <end position="134"/>
    </location>
    <ligand>
        <name>ATP</name>
        <dbReference type="ChEBI" id="CHEBI:30616"/>
    </ligand>
</feature>
<name>A0AAU4K4Y7_9NOCA</name>
<dbReference type="InterPro" id="IPR036565">
    <property type="entry name" value="Mur-like_cat_sf"/>
</dbReference>
<gene>
    <name evidence="7 9" type="primary">murD</name>
    <name evidence="9" type="ORF">OG579_04280</name>
</gene>
<dbReference type="SUPFAM" id="SSF53623">
    <property type="entry name" value="MurD-like peptide ligases, catalytic domain"/>
    <property type="match status" value="1"/>
</dbReference>
<dbReference type="GO" id="GO:0071555">
    <property type="term" value="P:cell wall organization"/>
    <property type="evidence" value="ECO:0007669"/>
    <property type="project" value="UniProtKB-KW"/>
</dbReference>
<dbReference type="KEGG" id="whr:OG579_04280"/>
<keyword evidence="7" id="KW-0961">Cell wall biogenesis/degradation</keyword>
<comment type="function">
    <text evidence="7">Cell wall formation. Catalyzes the addition of glutamate to the nucleotide precursor UDP-N-acetylmuramoyl-L-alanine (UMA).</text>
</comment>
<evidence type="ECO:0000256" key="4">
    <source>
        <dbReference type="ARBA" id="ARBA00022598"/>
    </source>
</evidence>
<dbReference type="Proteomes" id="UP001432128">
    <property type="component" value="Chromosome"/>
</dbReference>
<evidence type="ECO:0000256" key="7">
    <source>
        <dbReference type="HAMAP-Rule" id="MF_00639"/>
    </source>
</evidence>
<dbReference type="Pfam" id="PF08245">
    <property type="entry name" value="Mur_ligase_M"/>
    <property type="match status" value="1"/>
</dbReference>
<dbReference type="GO" id="GO:0051301">
    <property type="term" value="P:cell division"/>
    <property type="evidence" value="ECO:0007669"/>
    <property type="project" value="UniProtKB-KW"/>
</dbReference>
<dbReference type="EMBL" id="CP108021">
    <property type="protein sequence ID" value="WUM21037.1"/>
    <property type="molecule type" value="Genomic_DNA"/>
</dbReference>
<keyword evidence="3 7" id="KW-0963">Cytoplasm</keyword>
<keyword evidence="7" id="KW-0133">Cell shape</keyword>
<dbReference type="Gene3D" id="3.40.1190.10">
    <property type="entry name" value="Mur-like, catalytic domain"/>
    <property type="match status" value="1"/>
</dbReference>
<accession>A0AAU4K4Y7</accession>
<comment type="similarity">
    <text evidence="7">Belongs to the MurCDEF family.</text>
</comment>
<dbReference type="GO" id="GO:0005524">
    <property type="term" value="F:ATP binding"/>
    <property type="evidence" value="ECO:0007669"/>
    <property type="project" value="UniProtKB-UniRule"/>
</dbReference>
<dbReference type="Gene3D" id="3.40.50.720">
    <property type="entry name" value="NAD(P)-binding Rossmann-like Domain"/>
    <property type="match status" value="1"/>
</dbReference>